<dbReference type="Gene3D" id="3.40.50.300">
    <property type="entry name" value="P-loop containing nucleotide triphosphate hydrolases"/>
    <property type="match status" value="1"/>
</dbReference>
<evidence type="ECO:0000256" key="4">
    <source>
        <dbReference type="ARBA" id="ARBA00022763"/>
    </source>
</evidence>
<evidence type="ECO:0000256" key="3">
    <source>
        <dbReference type="ARBA" id="ARBA00022741"/>
    </source>
</evidence>
<evidence type="ECO:0000256" key="5">
    <source>
        <dbReference type="ARBA" id="ARBA00022840"/>
    </source>
</evidence>
<feature type="compositionally biased region" description="Low complexity" evidence="10">
    <location>
        <begin position="516"/>
        <end position="527"/>
    </location>
</feature>
<keyword evidence="4" id="KW-0227">DNA damage</keyword>
<comment type="subcellular location">
    <subcellularLocation>
        <location evidence="1">Nucleus</location>
    </subcellularLocation>
</comment>
<protein>
    <submittedName>
        <fullName evidence="12">DNA repair protein RAD51-like 4</fullName>
    </submittedName>
</protein>
<dbReference type="Pfam" id="PF08423">
    <property type="entry name" value="Rad51"/>
    <property type="match status" value="1"/>
</dbReference>
<feature type="region of interest" description="Disordered" evidence="10">
    <location>
        <begin position="437"/>
        <end position="471"/>
    </location>
</feature>
<keyword evidence="9" id="KW-0539">Nucleus</keyword>
<dbReference type="PANTHER" id="PTHR46457:SF1">
    <property type="entry name" value="DNA REPAIR PROTEIN RAD51 HOMOLOG 4"/>
    <property type="match status" value="1"/>
</dbReference>
<dbReference type="GO" id="GO:0042148">
    <property type="term" value="P:DNA strand invasion"/>
    <property type="evidence" value="ECO:0007669"/>
    <property type="project" value="TreeGrafter"/>
</dbReference>
<keyword evidence="6" id="KW-0238">DNA-binding</keyword>
<dbReference type="InterPro" id="IPR013632">
    <property type="entry name" value="Rad51_C"/>
</dbReference>
<evidence type="ECO:0000256" key="2">
    <source>
        <dbReference type="ARBA" id="ARBA00007095"/>
    </source>
</evidence>
<dbReference type="GO" id="GO:0000400">
    <property type="term" value="F:four-way junction DNA binding"/>
    <property type="evidence" value="ECO:0007669"/>
    <property type="project" value="TreeGrafter"/>
</dbReference>
<dbReference type="GO" id="GO:0000724">
    <property type="term" value="P:double-strand break repair via homologous recombination"/>
    <property type="evidence" value="ECO:0007669"/>
    <property type="project" value="TreeGrafter"/>
</dbReference>
<evidence type="ECO:0000256" key="7">
    <source>
        <dbReference type="ARBA" id="ARBA00023172"/>
    </source>
</evidence>
<dbReference type="GO" id="GO:0000723">
    <property type="term" value="P:telomere maintenance"/>
    <property type="evidence" value="ECO:0007669"/>
    <property type="project" value="TreeGrafter"/>
</dbReference>
<dbReference type="InterPro" id="IPR047323">
    <property type="entry name" value="Rad51D_C"/>
</dbReference>
<dbReference type="SUPFAM" id="SSF52540">
    <property type="entry name" value="P-loop containing nucleoside triphosphate hydrolases"/>
    <property type="match status" value="1"/>
</dbReference>
<dbReference type="AlphaFoldDB" id="A0A662YTT1"/>
<keyword evidence="7" id="KW-0233">DNA recombination</keyword>
<accession>A0A662YTT1</accession>
<dbReference type="EMBL" id="SCEB01000280">
    <property type="protein sequence ID" value="RXM99892.1"/>
    <property type="molecule type" value="Genomic_DNA"/>
</dbReference>
<keyword evidence="13" id="KW-1185">Reference proteome</keyword>
<dbReference type="GO" id="GO:0005815">
    <property type="term" value="C:microtubule organizing center"/>
    <property type="evidence" value="ECO:0007669"/>
    <property type="project" value="TreeGrafter"/>
</dbReference>
<gene>
    <name evidence="12" type="ORF">EOD39_10624</name>
</gene>
<dbReference type="SMART" id="SM00382">
    <property type="entry name" value="AAA"/>
    <property type="match status" value="1"/>
</dbReference>
<dbReference type="Proteomes" id="UP000289886">
    <property type="component" value="Unassembled WGS sequence"/>
</dbReference>
<dbReference type="InterPro" id="IPR020588">
    <property type="entry name" value="RecA_ATP-bd"/>
</dbReference>
<feature type="compositionally biased region" description="Polar residues" evidence="10">
    <location>
        <begin position="443"/>
        <end position="465"/>
    </location>
</feature>
<dbReference type="CDD" id="cd19489">
    <property type="entry name" value="Rad51D"/>
    <property type="match status" value="1"/>
</dbReference>
<evidence type="ECO:0000313" key="13">
    <source>
        <dbReference type="Proteomes" id="UP000289886"/>
    </source>
</evidence>
<dbReference type="Pfam" id="PF21794">
    <property type="entry name" value="RAD51D_N"/>
    <property type="match status" value="1"/>
</dbReference>
<dbReference type="GO" id="GO:0005657">
    <property type="term" value="C:replication fork"/>
    <property type="evidence" value="ECO:0007669"/>
    <property type="project" value="TreeGrafter"/>
</dbReference>
<evidence type="ECO:0000256" key="1">
    <source>
        <dbReference type="ARBA" id="ARBA00004123"/>
    </source>
</evidence>
<dbReference type="PROSITE" id="PS50162">
    <property type="entry name" value="RECA_2"/>
    <property type="match status" value="1"/>
</dbReference>
<name>A0A662YTT1_ACIRT</name>
<dbReference type="GO" id="GO:0003697">
    <property type="term" value="F:single-stranded DNA binding"/>
    <property type="evidence" value="ECO:0007669"/>
    <property type="project" value="TreeGrafter"/>
</dbReference>
<dbReference type="GO" id="GO:0140664">
    <property type="term" value="F:ATP-dependent DNA damage sensor activity"/>
    <property type="evidence" value="ECO:0007669"/>
    <property type="project" value="InterPro"/>
</dbReference>
<sequence>MVILREGECPGLTAEVIQALRSQNVRTVVDLVSSDIEELARKCALSYKTLVAVKRVLLAQYTAFPTNGADLYEELLSSTAILSTGNPSLDKLLDSGLYTGEVTELIGAPGSGKTQVCLGVAVSVACDLKRNILYIDSTGGLSASRLLQMMEALRRIQVRQVFSVFSLFEAQQDLRSSGFHQVAGGSGSVKVVIVDSVAAVLSPIIGSRQTEGLSLMMQLAGELRTMARDLGVAVLVTNHMTRDGNGVVKAGLGRSWSHVPRTRVLLQRVEREGAKPSGLRTATLVKSSRQPSQISQEFDLGACNQPQDLLPAPRANPCSELFPSLGSRALITSNSLNRCYRLMTQRGRADYGQDLALGKSTFTTTEKTSLNITMTPAEMVLATEKEPENTQTTAYFSLEPTASSVSPAQEKTPDWAEQTSVSISLKLSMEMKHLQEPTLNLPEKSQTTPSLSPEPASSTISTAQKKTSDWAEESISTSVKLSLEMEDLQPVASTPISAPDWTTTTSLNLSFTETLSVPEENSPPSSVGLNDIIPTHEPMLASKPDLQ</sequence>
<feature type="domain" description="RecA family profile 1" evidence="11">
    <location>
        <begin position="78"/>
        <end position="240"/>
    </location>
</feature>
<evidence type="ECO:0000256" key="9">
    <source>
        <dbReference type="ARBA" id="ARBA00023242"/>
    </source>
</evidence>
<comment type="caution">
    <text evidence="12">The sequence shown here is derived from an EMBL/GenBank/DDBJ whole genome shotgun (WGS) entry which is preliminary data.</text>
</comment>
<dbReference type="GO" id="GO:0005524">
    <property type="term" value="F:ATP binding"/>
    <property type="evidence" value="ECO:0007669"/>
    <property type="project" value="UniProtKB-KW"/>
</dbReference>
<evidence type="ECO:0000256" key="8">
    <source>
        <dbReference type="ARBA" id="ARBA00023204"/>
    </source>
</evidence>
<feature type="region of interest" description="Disordered" evidence="10">
    <location>
        <begin position="513"/>
        <end position="547"/>
    </location>
</feature>
<comment type="similarity">
    <text evidence="2">Belongs to the RecA family. RAD51 subfamily.</text>
</comment>
<evidence type="ECO:0000259" key="11">
    <source>
        <dbReference type="PROSITE" id="PS50162"/>
    </source>
</evidence>
<evidence type="ECO:0000313" key="12">
    <source>
        <dbReference type="EMBL" id="RXM99892.1"/>
    </source>
</evidence>
<dbReference type="InterPro" id="IPR003593">
    <property type="entry name" value="AAA+_ATPase"/>
</dbReference>
<organism evidence="12 13">
    <name type="scientific">Acipenser ruthenus</name>
    <name type="common">Sterlet sturgeon</name>
    <dbReference type="NCBI Taxonomy" id="7906"/>
    <lineage>
        <taxon>Eukaryota</taxon>
        <taxon>Metazoa</taxon>
        <taxon>Chordata</taxon>
        <taxon>Craniata</taxon>
        <taxon>Vertebrata</taxon>
        <taxon>Euteleostomi</taxon>
        <taxon>Actinopterygii</taxon>
        <taxon>Chondrostei</taxon>
        <taxon>Acipenseriformes</taxon>
        <taxon>Acipenseridae</taxon>
        <taxon>Acipenser</taxon>
    </lineage>
</organism>
<dbReference type="GO" id="GO:0033063">
    <property type="term" value="C:Rad51B-Rad51C-Rad51D-XRCC2 complex"/>
    <property type="evidence" value="ECO:0007669"/>
    <property type="project" value="TreeGrafter"/>
</dbReference>
<keyword evidence="5" id="KW-0067">ATP-binding</keyword>
<keyword evidence="3" id="KW-0547">Nucleotide-binding</keyword>
<dbReference type="InterPro" id="IPR027417">
    <property type="entry name" value="P-loop_NTPase"/>
</dbReference>
<keyword evidence="8" id="KW-0234">DNA repair</keyword>
<dbReference type="InterPro" id="IPR048943">
    <property type="entry name" value="RAD51D_N"/>
</dbReference>
<reference evidence="12 13" key="1">
    <citation type="submission" date="2019-01" db="EMBL/GenBank/DDBJ databases">
        <title>Draft Genome and Complete Hox-Cluster Characterization of the Sterlet Sturgeon (Acipenser ruthenus).</title>
        <authorList>
            <person name="Wei Q."/>
        </authorList>
    </citation>
    <scope>NUCLEOTIDE SEQUENCE [LARGE SCALE GENOMIC DNA]</scope>
    <source>
        <strain evidence="12">WHYD16114868_AA</strain>
        <tissue evidence="12">Blood</tissue>
    </source>
</reference>
<proteinExistence type="inferred from homology"/>
<dbReference type="PANTHER" id="PTHR46457">
    <property type="entry name" value="DNA REPAIR PROTEIN RAD51 HOMOLOG 4"/>
    <property type="match status" value="1"/>
</dbReference>
<dbReference type="GO" id="GO:0007131">
    <property type="term" value="P:reciprocal meiotic recombination"/>
    <property type="evidence" value="ECO:0007669"/>
    <property type="project" value="TreeGrafter"/>
</dbReference>
<evidence type="ECO:0000256" key="10">
    <source>
        <dbReference type="SAM" id="MobiDB-lite"/>
    </source>
</evidence>
<evidence type="ECO:0000256" key="6">
    <source>
        <dbReference type="ARBA" id="ARBA00023125"/>
    </source>
</evidence>
<dbReference type="InterPro" id="IPR051988">
    <property type="entry name" value="HRR_RAD51_Paralog"/>
</dbReference>